<proteinExistence type="predicted"/>
<organism evidence="1">
    <name type="scientific">Opuntia streptacantha</name>
    <name type="common">Prickly pear cactus</name>
    <name type="synonym">Opuntia cardona</name>
    <dbReference type="NCBI Taxonomy" id="393608"/>
    <lineage>
        <taxon>Eukaryota</taxon>
        <taxon>Viridiplantae</taxon>
        <taxon>Streptophyta</taxon>
        <taxon>Embryophyta</taxon>
        <taxon>Tracheophyta</taxon>
        <taxon>Spermatophyta</taxon>
        <taxon>Magnoliopsida</taxon>
        <taxon>eudicotyledons</taxon>
        <taxon>Gunneridae</taxon>
        <taxon>Pentapetalae</taxon>
        <taxon>Caryophyllales</taxon>
        <taxon>Cactineae</taxon>
        <taxon>Cactaceae</taxon>
        <taxon>Opuntioideae</taxon>
        <taxon>Opuntia</taxon>
    </lineage>
</organism>
<reference evidence="1" key="1">
    <citation type="journal article" date="2013" name="J. Plant Res.">
        <title>Effect of fungi and light on seed germination of three Opuntia species from semiarid lands of central Mexico.</title>
        <authorList>
            <person name="Delgado-Sanchez P."/>
            <person name="Jimenez-Bremont J.F."/>
            <person name="Guerrero-Gonzalez Mde L."/>
            <person name="Flores J."/>
        </authorList>
    </citation>
    <scope>NUCLEOTIDE SEQUENCE</scope>
    <source>
        <tissue evidence="1">Cladode</tissue>
    </source>
</reference>
<sequence length="120" mass="12283">MLRDMGAAQTMSGEGLNGAADADNFLLGKSCASLEFVTIGLSSKCSSACDRAIELFSGSDPQAIPVVKFSPLEEYIGFIPLLIGVPSGTTSWMSIVSESALSILGAANMAASPFLAMASV</sequence>
<name>A0A7C8Z0P7_OPUST</name>
<dbReference type="EMBL" id="GISG01077414">
    <property type="protein sequence ID" value="MBA4631358.1"/>
    <property type="molecule type" value="Transcribed_RNA"/>
</dbReference>
<dbReference type="EMBL" id="GISG01077415">
    <property type="protein sequence ID" value="MBA4631359.1"/>
    <property type="molecule type" value="Transcribed_RNA"/>
</dbReference>
<protein>
    <submittedName>
        <fullName evidence="1">Uncharacterized protein</fullName>
    </submittedName>
</protein>
<reference evidence="1" key="2">
    <citation type="submission" date="2020-07" db="EMBL/GenBank/DDBJ databases">
        <authorList>
            <person name="Vera ALvarez R."/>
            <person name="Arias-Moreno D.M."/>
            <person name="Jimenez-Jacinto V."/>
            <person name="Jimenez-Bremont J.F."/>
            <person name="Swaminathan K."/>
            <person name="Moose S.P."/>
            <person name="Guerrero-Gonzalez M.L."/>
            <person name="Marino-Ramirez L."/>
            <person name="Landsman D."/>
            <person name="Rodriguez-Kessler M."/>
            <person name="Delgado-Sanchez P."/>
        </authorList>
    </citation>
    <scope>NUCLEOTIDE SEQUENCE</scope>
    <source>
        <tissue evidence="1">Cladode</tissue>
    </source>
</reference>
<evidence type="ECO:0000313" key="1">
    <source>
        <dbReference type="EMBL" id="MBA4631359.1"/>
    </source>
</evidence>
<accession>A0A7C8Z0P7</accession>
<dbReference type="AlphaFoldDB" id="A0A7C8Z0P7"/>